<evidence type="ECO:0000259" key="8">
    <source>
        <dbReference type="Pfam" id="PF00149"/>
    </source>
</evidence>
<dbReference type="InterPro" id="IPR026843">
    <property type="entry name" value="SbcD_C"/>
</dbReference>
<evidence type="ECO:0000313" key="11">
    <source>
        <dbReference type="Proteomes" id="UP001302443"/>
    </source>
</evidence>
<dbReference type="PANTHER" id="PTHR30337:SF0">
    <property type="entry name" value="NUCLEASE SBCCD SUBUNIT D"/>
    <property type="match status" value="1"/>
</dbReference>
<keyword evidence="5 7" id="KW-0378">Hydrolase</keyword>
<reference evidence="10 11" key="1">
    <citation type="submission" date="2023-09" db="EMBL/GenBank/DDBJ databases">
        <title>Genomic Revisitation and Reclassification of the Genus Providencia.</title>
        <authorList>
            <person name="Dong X."/>
        </authorList>
    </citation>
    <scope>NUCLEOTIDE SEQUENCE [LARGE SCALE GENOMIC DNA]</scope>
    <source>
        <strain evidence="10 11">D4759</strain>
    </source>
</reference>
<dbReference type="SUPFAM" id="SSF56300">
    <property type="entry name" value="Metallo-dependent phosphatases"/>
    <property type="match status" value="1"/>
</dbReference>
<comment type="similarity">
    <text evidence="1 7">Belongs to the SbcD family.</text>
</comment>
<dbReference type="Gene3D" id="3.30.160.720">
    <property type="match status" value="1"/>
</dbReference>
<keyword evidence="4 7" id="KW-0540">Nuclease</keyword>
<proteinExistence type="inferred from homology"/>
<dbReference type="PANTHER" id="PTHR30337">
    <property type="entry name" value="COMPONENT OF ATP-DEPENDENT DSDNA EXONUCLEASE"/>
    <property type="match status" value="1"/>
</dbReference>
<evidence type="ECO:0000256" key="2">
    <source>
        <dbReference type="ARBA" id="ARBA00011322"/>
    </source>
</evidence>
<sequence length="404" mass="45690">MRIIHTSDWHLGQYFFTKNRSAEHQHFLRWLIEQVNQYQVDALIVAGDVFDTGAPPSYARELYNQFIVDLQKTGCQLVILSGNHDSVSVLNESSALLRYLNTHVITSNSESPVITLKDKQGNPNGLVCAIPFLRPRDIQVSIAGQSSEEKQLSLQNAIREHYQSCYQKAVEQRTEQGLDIPIIATGHLTVVGAELTDSVREIYIGTLDAFPSGAFPPADYIALGHIHRPQLIGGQAHIRYSGSPIALSFDESQQQKSVCLVEFNQHQFTNATLLPIPVFQPLLSLKGSLKELQKQLMDLPVQENERPIWLDIEVATQDYLGDIQQRIEALTQELPVEVVRLRRARRAQTGQNLTPQNETLSELTAEEVFTRRLTEESLEDKALEQRLLQLFKQSYANLRNEQGE</sequence>
<dbReference type="NCBIfam" id="NF008206">
    <property type="entry name" value="PRK10966.1"/>
    <property type="match status" value="1"/>
</dbReference>
<comment type="subunit">
    <text evidence="2 7">Heterodimer of SbcC and SbcD.</text>
</comment>
<feature type="domain" description="Nuclease SbcCD subunit D C-terminal" evidence="9">
    <location>
        <begin position="278"/>
        <end position="376"/>
    </location>
</feature>
<keyword evidence="7" id="KW-0233">DNA recombination</keyword>
<keyword evidence="11" id="KW-1185">Reference proteome</keyword>
<evidence type="ECO:0000256" key="3">
    <source>
        <dbReference type="ARBA" id="ARBA00013365"/>
    </source>
</evidence>
<evidence type="ECO:0000313" key="10">
    <source>
        <dbReference type="EMBL" id="WPA92770.1"/>
    </source>
</evidence>
<dbReference type="Proteomes" id="UP001302443">
    <property type="component" value="Chromosome"/>
</dbReference>
<dbReference type="Pfam" id="PF12320">
    <property type="entry name" value="SbcD_C"/>
    <property type="match status" value="1"/>
</dbReference>
<evidence type="ECO:0000256" key="1">
    <source>
        <dbReference type="ARBA" id="ARBA00010555"/>
    </source>
</evidence>
<accession>A0ABZ0N308</accession>
<dbReference type="InterPro" id="IPR029052">
    <property type="entry name" value="Metallo-depent_PP-like"/>
</dbReference>
<keyword evidence="6 7" id="KW-0269">Exonuclease</keyword>
<evidence type="ECO:0000259" key="9">
    <source>
        <dbReference type="Pfam" id="PF12320"/>
    </source>
</evidence>
<dbReference type="GO" id="GO:0004527">
    <property type="term" value="F:exonuclease activity"/>
    <property type="evidence" value="ECO:0007669"/>
    <property type="project" value="UniProtKB-KW"/>
</dbReference>
<evidence type="ECO:0000256" key="7">
    <source>
        <dbReference type="RuleBase" id="RU363069"/>
    </source>
</evidence>
<dbReference type="EMBL" id="CP135990">
    <property type="protein sequence ID" value="WPA92770.1"/>
    <property type="molecule type" value="Genomic_DNA"/>
</dbReference>
<comment type="function">
    <text evidence="7">SbcCD cleaves DNA hairpin structures. These structures can inhibit DNA replication and are intermediates in certain DNA recombination reactions. The complex acts as a 3'-&gt;5' double strand exonuclease that can open hairpins. It also has a 5' single-strand endonuclease activity.</text>
</comment>
<name>A0ABZ0N308_9GAMM</name>
<protein>
    <recommendedName>
        <fullName evidence="3 7">Nuclease SbcCD subunit D</fullName>
    </recommendedName>
</protein>
<evidence type="ECO:0000256" key="6">
    <source>
        <dbReference type="ARBA" id="ARBA00022839"/>
    </source>
</evidence>
<keyword evidence="7" id="KW-0255">Endonuclease</keyword>
<feature type="domain" description="Calcineurin-like phosphoesterase" evidence="8">
    <location>
        <begin position="1"/>
        <end position="229"/>
    </location>
</feature>
<keyword evidence="7" id="KW-0235">DNA replication</keyword>
<dbReference type="InterPro" id="IPR004843">
    <property type="entry name" value="Calcineurin-like_PHP"/>
</dbReference>
<dbReference type="InterPro" id="IPR041796">
    <property type="entry name" value="Mre11_N"/>
</dbReference>
<dbReference type="Gene3D" id="3.60.21.10">
    <property type="match status" value="1"/>
</dbReference>
<dbReference type="NCBIfam" id="TIGR00619">
    <property type="entry name" value="sbcd"/>
    <property type="match status" value="1"/>
</dbReference>
<evidence type="ECO:0000256" key="4">
    <source>
        <dbReference type="ARBA" id="ARBA00022722"/>
    </source>
</evidence>
<dbReference type="InterPro" id="IPR004593">
    <property type="entry name" value="SbcD"/>
</dbReference>
<organism evidence="10 11">
    <name type="scientific">Providencia zhijiangensis</name>
    <dbReference type="NCBI Taxonomy" id="3053982"/>
    <lineage>
        <taxon>Bacteria</taxon>
        <taxon>Pseudomonadati</taxon>
        <taxon>Pseudomonadota</taxon>
        <taxon>Gammaproteobacteria</taxon>
        <taxon>Enterobacterales</taxon>
        <taxon>Morganellaceae</taxon>
        <taxon>Providencia</taxon>
    </lineage>
</organism>
<gene>
    <name evidence="7 10" type="primary">sbcD</name>
    <name evidence="10" type="ORF">QS795_003025</name>
</gene>
<dbReference type="CDD" id="cd00840">
    <property type="entry name" value="MPP_Mre11_N"/>
    <property type="match status" value="1"/>
</dbReference>
<dbReference type="InterPro" id="IPR050535">
    <property type="entry name" value="DNA_Repair-Maintenance_Comp"/>
</dbReference>
<dbReference type="RefSeq" id="WP_286272109.1">
    <property type="nucleotide sequence ID" value="NZ_CP135990.1"/>
</dbReference>
<evidence type="ECO:0000256" key="5">
    <source>
        <dbReference type="ARBA" id="ARBA00022801"/>
    </source>
</evidence>
<dbReference type="Pfam" id="PF00149">
    <property type="entry name" value="Metallophos"/>
    <property type="match status" value="1"/>
</dbReference>